<comment type="caution">
    <text evidence="3">The sequence shown here is derived from an EMBL/GenBank/DDBJ whole genome shotgun (WGS) entry which is preliminary data.</text>
</comment>
<feature type="compositionally biased region" description="Polar residues" evidence="2">
    <location>
        <begin position="165"/>
        <end position="174"/>
    </location>
</feature>
<proteinExistence type="predicted"/>
<evidence type="ECO:0000256" key="1">
    <source>
        <dbReference type="SAM" id="Coils"/>
    </source>
</evidence>
<feature type="compositionally biased region" description="Basic and acidic residues" evidence="2">
    <location>
        <begin position="627"/>
        <end position="643"/>
    </location>
</feature>
<gene>
    <name evidence="3" type="ORF">JMJ35_007229</name>
</gene>
<dbReference type="Pfam" id="PF11496">
    <property type="entry name" value="HDA2-3"/>
    <property type="match status" value="1"/>
</dbReference>
<reference evidence="3" key="1">
    <citation type="submission" date="2023-03" db="EMBL/GenBank/DDBJ databases">
        <title>Complete genome of Cladonia borealis.</title>
        <authorList>
            <person name="Park H."/>
        </authorList>
    </citation>
    <scope>NUCLEOTIDE SEQUENCE</scope>
    <source>
        <strain evidence="3">ANT050790</strain>
    </source>
</reference>
<feature type="compositionally biased region" description="Polar residues" evidence="2">
    <location>
        <begin position="408"/>
        <end position="425"/>
    </location>
</feature>
<feature type="compositionally biased region" description="Basic residues" evidence="2">
    <location>
        <begin position="374"/>
        <end position="384"/>
    </location>
</feature>
<feature type="region of interest" description="Disordered" evidence="2">
    <location>
        <begin position="206"/>
        <end position="430"/>
    </location>
</feature>
<dbReference type="SUPFAM" id="SSF90257">
    <property type="entry name" value="Myosin rod fragments"/>
    <property type="match status" value="1"/>
</dbReference>
<protein>
    <submittedName>
        <fullName evidence="3">Uncharacterized protein</fullName>
    </submittedName>
</protein>
<dbReference type="Gene3D" id="1.10.287.1490">
    <property type="match status" value="1"/>
</dbReference>
<dbReference type="GO" id="GO:0070823">
    <property type="term" value="C:HDA1 complex"/>
    <property type="evidence" value="ECO:0007669"/>
    <property type="project" value="InterPro"/>
</dbReference>
<accession>A0AA39QX00</accession>
<name>A0AA39QX00_9LECA</name>
<feature type="compositionally biased region" description="Polar residues" evidence="2">
    <location>
        <begin position="271"/>
        <end position="292"/>
    </location>
</feature>
<feature type="compositionally biased region" description="Polar residues" evidence="2">
    <location>
        <begin position="388"/>
        <end position="399"/>
    </location>
</feature>
<evidence type="ECO:0000313" key="4">
    <source>
        <dbReference type="Proteomes" id="UP001166286"/>
    </source>
</evidence>
<organism evidence="3 4">
    <name type="scientific">Cladonia borealis</name>
    <dbReference type="NCBI Taxonomy" id="184061"/>
    <lineage>
        <taxon>Eukaryota</taxon>
        <taxon>Fungi</taxon>
        <taxon>Dikarya</taxon>
        <taxon>Ascomycota</taxon>
        <taxon>Pezizomycotina</taxon>
        <taxon>Lecanoromycetes</taxon>
        <taxon>OSLEUM clade</taxon>
        <taxon>Lecanoromycetidae</taxon>
        <taxon>Lecanorales</taxon>
        <taxon>Lecanorineae</taxon>
        <taxon>Cladoniaceae</taxon>
        <taxon>Cladonia</taxon>
    </lineage>
</organism>
<sequence length="1469" mass="162647">MISRKRQNSATPEKDRNPSKRARLFTGLWQSQEVTSESPAESSCRSAGSVYSIKAIIGERPREYLIDWADDRISGEKFKPDWQPKGNVNTAAIEAWESKKLFKRNRNNRPKRKNRRSRRLRAENSATSHDSTAGTRKSQSELLGVTASRQTTKDDSADETKTSSRVEVQSSSFDLSRYPNAAVQISQHSNFDKDLYITYISSLSTQGNSSSVAEHPDSGIGESSPEPEVSSQHIEKGCIVPDSQSLPGSSSYIPSTSTTSDDIVTRGTPLLSENQRSVLSSDNTHPSDNSSGPGLPNESPVAFEDSIEDSSILEVAASQPSPLSLRSRSEPPTSSIESWSSRSRSRGPLLRSKSDFAASYHDQAHYHEGSVAKPSRRAQNRHQRLDKSSSIPRIQSRQEPSLRENRHTSSGAQVSHLTVPESQPCSKVDEVASQHNSIFQTQVPFVPASQGTRISTESAESLQARESVATFDIPATQISSESTGHKSQARASIEIIPAIISPARRRPATAGTFEISEDPEEKNHPSQATTTDDSVLSTRDPNSQLTKQIFVEEVKGATTDHRKTQEYNFGLLSSTDLENDILPPASNSREPPQPPSSDDDMSDTSPDKAGVSGSSQALGIREKLRKIREDGAAKREAHREAALRRAKGQPSQQSQPPSASTSPSTTINEQQISHPSGVQAPPYQNLQRHQSQPINTRGTPILPRSDRRLSQMSIAGAYPLNQEELRMQMQSSRQTQSPRAMRPASTIPDKLPPQIQREPSRLEVQPVVASKDLSMPVRHSQSVPHTPTTPSKLSMHKEASPAQTVTLQPMWLTQMEFIIPLAMQPRILSQYMDTLEYYKRAVKKNMTNETLSRSDLDKLNELLGRLANVATHIGLEGGGPGSQEEVLPEQEAAYAESSSEKFSFLGHLLTLMKDNATHIAIICKPTLLDIVELFLRGKKVRYTRPDTRTRSDIDVIHSRLEVSLIASGELGAAVMPRAAELVVALDETFKSSAPQVMALRKHIINIGQLAPVVRLVVYSSVEHLDLCLHPTLDPIDRIRKLIFYVFHTQDIIGRLQSHEPSARSFAEKVAAILHSGEIRAFWNLPRIGPIENLPTMDSDSTLSDPLSERAIEQMMPEGPPRYWPNPVPSRMGDAGNQVIQGGKRPFDLEYGDTFEVQTKKQKMAARANRGLPVEELSTIENLQRQLAEAKDREKEWQAKESFMRSEIADLQRWAGIRQSDFEALRDRYSNTHHDRLELSADLNRKTHDLEKARAEIDSLKEERTTLKETVTDLRTQLSNHSNPDLARLEQSAAKIRTLESEIASLNRKNANLQSESATIRGIYADSSSTISDLTTTISSLEAELGPLRRRVDELETRRKAENKTKNEAETKLRKEIENLKKEVKSRENLVRRKEDEIREVRRGRGGVVTRGSSAQPVARSPRGNGGAAVGSRGASPAAGMVGEGGSGVREGREGRERGIGLRGRFNLEG</sequence>
<dbReference type="InterPro" id="IPR038609">
    <property type="entry name" value="HDA1_su2/3_sf"/>
</dbReference>
<feature type="compositionally biased region" description="Low complexity" evidence="2">
    <location>
        <begin position="243"/>
        <end position="260"/>
    </location>
</feature>
<feature type="compositionally biased region" description="Polar residues" evidence="2">
    <location>
        <begin position="525"/>
        <end position="544"/>
    </location>
</feature>
<feature type="region of interest" description="Disordered" evidence="2">
    <location>
        <begin position="1"/>
        <end position="22"/>
    </location>
</feature>
<keyword evidence="4" id="KW-1185">Reference proteome</keyword>
<evidence type="ECO:0000313" key="3">
    <source>
        <dbReference type="EMBL" id="KAK0510797.1"/>
    </source>
</evidence>
<feature type="region of interest" description="Disordered" evidence="2">
    <location>
        <begin position="101"/>
        <end position="174"/>
    </location>
</feature>
<feature type="compositionally biased region" description="Basic residues" evidence="2">
    <location>
        <begin position="101"/>
        <end position="119"/>
    </location>
</feature>
<feature type="compositionally biased region" description="Low complexity" evidence="2">
    <location>
        <begin position="649"/>
        <end position="666"/>
    </location>
</feature>
<dbReference type="Gene3D" id="3.40.50.12360">
    <property type="match status" value="1"/>
</dbReference>
<feature type="region of interest" description="Disordered" evidence="2">
    <location>
        <begin position="729"/>
        <end position="754"/>
    </location>
</feature>
<feature type="region of interest" description="Disordered" evidence="2">
    <location>
        <begin position="1405"/>
        <end position="1469"/>
    </location>
</feature>
<feature type="region of interest" description="Disordered" evidence="2">
    <location>
        <begin position="774"/>
        <end position="796"/>
    </location>
</feature>
<feature type="coiled-coil region" evidence="1">
    <location>
        <begin position="1235"/>
        <end position="1396"/>
    </location>
</feature>
<feature type="compositionally biased region" description="Polar residues" evidence="2">
    <location>
        <begin position="667"/>
        <end position="698"/>
    </location>
</feature>
<feature type="compositionally biased region" description="Basic and acidic residues" evidence="2">
    <location>
        <begin position="151"/>
        <end position="164"/>
    </location>
</feature>
<feature type="region of interest" description="Disordered" evidence="2">
    <location>
        <begin position="561"/>
        <end position="707"/>
    </location>
</feature>
<keyword evidence="1" id="KW-0175">Coiled coil</keyword>
<feature type="compositionally biased region" description="Polar residues" evidence="2">
    <location>
        <begin position="779"/>
        <end position="792"/>
    </location>
</feature>
<feature type="compositionally biased region" description="Polar residues" evidence="2">
    <location>
        <begin position="124"/>
        <end position="141"/>
    </location>
</feature>
<dbReference type="Proteomes" id="UP001166286">
    <property type="component" value="Unassembled WGS sequence"/>
</dbReference>
<dbReference type="EMBL" id="JAFEKC020000015">
    <property type="protein sequence ID" value="KAK0510797.1"/>
    <property type="molecule type" value="Genomic_DNA"/>
</dbReference>
<feature type="region of interest" description="Disordered" evidence="2">
    <location>
        <begin position="512"/>
        <end position="544"/>
    </location>
</feature>
<feature type="compositionally biased region" description="Low complexity" evidence="2">
    <location>
        <begin position="318"/>
        <end position="351"/>
    </location>
</feature>
<dbReference type="InterPro" id="IPR021006">
    <property type="entry name" value="Hda2/3"/>
</dbReference>
<feature type="compositionally biased region" description="Basic and acidic residues" evidence="2">
    <location>
        <begin position="1449"/>
        <end position="1469"/>
    </location>
</feature>
<evidence type="ECO:0000256" key="2">
    <source>
        <dbReference type="SAM" id="MobiDB-lite"/>
    </source>
</evidence>